<reference evidence="2 3" key="1">
    <citation type="journal article" date="2018" name="Proc. R. Soc. B">
        <title>A non-coding region near Follistatin controls head colour polymorphism in the Gouldian finch.</title>
        <authorList>
            <person name="Toomey M.B."/>
            <person name="Marques C.I."/>
            <person name="Andrade P."/>
            <person name="Araujo P.M."/>
            <person name="Sabatino S."/>
            <person name="Gazda M.A."/>
            <person name="Afonso S."/>
            <person name="Lopes R.J."/>
            <person name="Corbo J.C."/>
            <person name="Carneiro M."/>
        </authorList>
    </citation>
    <scope>NUCLEOTIDE SEQUENCE [LARGE SCALE GENOMIC DNA]</scope>
    <source>
        <strain evidence="2">Red01</strain>
        <tissue evidence="2">Muscle</tissue>
    </source>
</reference>
<sequence length="160" mass="16676">MEQLGVTLRSTQGSALGSALGGHLMGQRGGTLMAHPGGHHMTTHVGATYPTEILHAMDTTCPTETFSWRPPTRGHHAPVAITHPWPSPTPRTPFCADPPPHGAPGPPGPPHLDEVPEQLVGLGVGLLDLLELVSQPHGVGLEVQTSALPDFMVAVQSKAA</sequence>
<proteinExistence type="predicted"/>
<gene>
    <name evidence="2" type="ORF">DV515_00019388</name>
</gene>
<dbReference type="EMBL" id="QUSF01008069">
    <property type="protein sequence ID" value="RLV62368.1"/>
    <property type="molecule type" value="Genomic_DNA"/>
</dbReference>
<organism evidence="2 3">
    <name type="scientific">Chloebia gouldiae</name>
    <name type="common">Gouldian finch</name>
    <name type="synonym">Erythrura gouldiae</name>
    <dbReference type="NCBI Taxonomy" id="44316"/>
    <lineage>
        <taxon>Eukaryota</taxon>
        <taxon>Metazoa</taxon>
        <taxon>Chordata</taxon>
        <taxon>Craniata</taxon>
        <taxon>Vertebrata</taxon>
        <taxon>Euteleostomi</taxon>
        <taxon>Archelosauria</taxon>
        <taxon>Archosauria</taxon>
        <taxon>Dinosauria</taxon>
        <taxon>Saurischia</taxon>
        <taxon>Theropoda</taxon>
        <taxon>Coelurosauria</taxon>
        <taxon>Aves</taxon>
        <taxon>Neognathae</taxon>
        <taxon>Neoaves</taxon>
        <taxon>Telluraves</taxon>
        <taxon>Australaves</taxon>
        <taxon>Passeriformes</taxon>
        <taxon>Passeroidea</taxon>
        <taxon>Passeridae</taxon>
        <taxon>Chloebia</taxon>
    </lineage>
</organism>
<comment type="caution">
    <text evidence="2">The sequence shown here is derived from an EMBL/GenBank/DDBJ whole genome shotgun (WGS) entry which is preliminary data.</text>
</comment>
<evidence type="ECO:0000256" key="1">
    <source>
        <dbReference type="SAM" id="MobiDB-lite"/>
    </source>
</evidence>
<evidence type="ECO:0000313" key="3">
    <source>
        <dbReference type="Proteomes" id="UP000276834"/>
    </source>
</evidence>
<protein>
    <submittedName>
        <fullName evidence="2">Uncharacterized protein</fullName>
    </submittedName>
</protein>
<feature type="compositionally biased region" description="Pro residues" evidence="1">
    <location>
        <begin position="86"/>
        <end position="110"/>
    </location>
</feature>
<keyword evidence="3" id="KW-1185">Reference proteome</keyword>
<feature type="region of interest" description="Disordered" evidence="1">
    <location>
        <begin position="86"/>
        <end position="113"/>
    </location>
</feature>
<evidence type="ECO:0000313" key="2">
    <source>
        <dbReference type="EMBL" id="RLV62368.1"/>
    </source>
</evidence>
<accession>A0A3L8Q590</accession>
<name>A0A3L8Q590_CHLGU</name>
<dbReference type="AlphaFoldDB" id="A0A3L8Q590"/>
<dbReference type="Proteomes" id="UP000276834">
    <property type="component" value="Unassembled WGS sequence"/>
</dbReference>